<reference evidence="1 2" key="1">
    <citation type="journal article" date="2021" name="bioRxiv">
        <title>Chromosome-scale and haplotype-resolved genome assembly of a tetraploid potato cultivar.</title>
        <authorList>
            <person name="Sun H."/>
            <person name="Jiao W.-B."/>
            <person name="Krause K."/>
            <person name="Campoy J.A."/>
            <person name="Goel M."/>
            <person name="Folz-Donahue K."/>
            <person name="Kukat C."/>
            <person name="Huettel B."/>
            <person name="Schneeberger K."/>
        </authorList>
    </citation>
    <scope>NUCLEOTIDE SEQUENCE [LARGE SCALE GENOMIC DNA]</scope>
    <source>
        <strain evidence="1">SolTubOtavaFocal</strain>
        <tissue evidence="1">Leaves</tissue>
    </source>
</reference>
<proteinExistence type="predicted"/>
<dbReference type="EMBL" id="JAIVGD010000013">
    <property type="protein sequence ID" value="KAH0761387.1"/>
    <property type="molecule type" value="Genomic_DNA"/>
</dbReference>
<evidence type="ECO:0000313" key="2">
    <source>
        <dbReference type="Proteomes" id="UP000826656"/>
    </source>
</evidence>
<comment type="caution">
    <text evidence="1">The sequence shown here is derived from an EMBL/GenBank/DDBJ whole genome shotgun (WGS) entry which is preliminary data.</text>
</comment>
<sequence length="113" mass="12245">MNKLELEDICELTGYEKGKRPFKYLGIHILEKRLSAIDCEALISKAKERGRAGIIEGITWNESAVAKMGGSKEQGNTLSRVAICGEGDMERNGHSGEGYGIPVVSLSINSYVG</sequence>
<accession>A0ABQ7VBB8</accession>
<dbReference type="Proteomes" id="UP000826656">
    <property type="component" value="Unassembled WGS sequence"/>
</dbReference>
<name>A0ABQ7VBB8_SOLTU</name>
<evidence type="ECO:0000313" key="1">
    <source>
        <dbReference type="EMBL" id="KAH0761387.1"/>
    </source>
</evidence>
<gene>
    <name evidence="1" type="ORF">KY290_017460</name>
</gene>
<protein>
    <submittedName>
        <fullName evidence="1">Uncharacterized protein</fullName>
    </submittedName>
</protein>
<keyword evidence="2" id="KW-1185">Reference proteome</keyword>
<organism evidence="1 2">
    <name type="scientific">Solanum tuberosum</name>
    <name type="common">Potato</name>
    <dbReference type="NCBI Taxonomy" id="4113"/>
    <lineage>
        <taxon>Eukaryota</taxon>
        <taxon>Viridiplantae</taxon>
        <taxon>Streptophyta</taxon>
        <taxon>Embryophyta</taxon>
        <taxon>Tracheophyta</taxon>
        <taxon>Spermatophyta</taxon>
        <taxon>Magnoliopsida</taxon>
        <taxon>eudicotyledons</taxon>
        <taxon>Gunneridae</taxon>
        <taxon>Pentapetalae</taxon>
        <taxon>asterids</taxon>
        <taxon>lamiids</taxon>
        <taxon>Solanales</taxon>
        <taxon>Solanaceae</taxon>
        <taxon>Solanoideae</taxon>
        <taxon>Solaneae</taxon>
        <taxon>Solanum</taxon>
    </lineage>
</organism>